<proteinExistence type="predicted"/>
<reference evidence="2 3" key="2">
    <citation type="submission" date="2023-06" db="EMBL/GenBank/DDBJ databases">
        <title>Itaconate inhibition of nontuberculous mycobacteria.</title>
        <authorList>
            <person name="Breen P."/>
            <person name="Zimbric M."/>
            <person name="Caverly L."/>
        </authorList>
    </citation>
    <scope>NUCLEOTIDE SEQUENCE [LARGE SCALE GENOMIC DNA]</scope>
    <source>
        <strain evidence="2 3">FLAC1071</strain>
    </source>
</reference>
<sequence length="117" mass="12855">MTTSPYAWVIDHDYLERSDHPSAGPGPIGYEGTFGPSTANGKTPAELHANYQHRHSFELWDDDRILNASGTLFWNGQPDSPDDDNDDFVYGPLRDFGGPALGCVRVAYPGRPGWDCG</sequence>
<keyword evidence="3" id="KW-1185">Reference proteome</keyword>
<comment type="caution">
    <text evidence="2">The sequence shown here is derived from an EMBL/GenBank/DDBJ whole genome shotgun (WGS) entry which is preliminary data.</text>
</comment>
<dbReference type="EMBL" id="JASZZX010000016">
    <property type="protein sequence ID" value="MDM3927843.1"/>
    <property type="molecule type" value="Genomic_DNA"/>
</dbReference>
<dbReference type="Proteomes" id="UP001529272">
    <property type="component" value="Unassembled WGS sequence"/>
</dbReference>
<organism evidence="2 3">
    <name type="scientific">Mycobacterium intracellulare subsp. chimaera</name>
    <dbReference type="NCBI Taxonomy" id="222805"/>
    <lineage>
        <taxon>Bacteria</taxon>
        <taxon>Bacillati</taxon>
        <taxon>Actinomycetota</taxon>
        <taxon>Actinomycetes</taxon>
        <taxon>Mycobacteriales</taxon>
        <taxon>Mycobacteriaceae</taxon>
        <taxon>Mycobacterium</taxon>
        <taxon>Mycobacterium avium complex (MAC)</taxon>
    </lineage>
</organism>
<reference evidence="3" key="1">
    <citation type="submission" date="2023-06" db="EMBL/GenBank/DDBJ databases">
        <title>Itaconate inhibition of nontuberculous mycobacteria.</title>
        <authorList>
            <person name="Spilker T."/>
        </authorList>
    </citation>
    <scope>NUCLEOTIDE SEQUENCE [LARGE SCALE GENOMIC DNA]</scope>
    <source>
        <strain evidence="3">FLAC1071</strain>
    </source>
</reference>
<evidence type="ECO:0000313" key="3">
    <source>
        <dbReference type="Proteomes" id="UP001529272"/>
    </source>
</evidence>
<feature type="region of interest" description="Disordered" evidence="1">
    <location>
        <begin position="20"/>
        <end position="44"/>
    </location>
</feature>
<evidence type="ECO:0000313" key="2">
    <source>
        <dbReference type="EMBL" id="MDM3927843.1"/>
    </source>
</evidence>
<gene>
    <name evidence="2" type="ORF">QRB35_17680</name>
</gene>
<dbReference type="RefSeq" id="WP_072501555.1">
    <property type="nucleotide sequence ID" value="NZ_CP012886.2"/>
</dbReference>
<protein>
    <submittedName>
        <fullName evidence="2">Uncharacterized protein</fullName>
    </submittedName>
</protein>
<evidence type="ECO:0000256" key="1">
    <source>
        <dbReference type="SAM" id="MobiDB-lite"/>
    </source>
</evidence>
<name>A0ABT7P4G8_MYCIT</name>
<accession>A0ABT7P4G8</accession>